<dbReference type="VEuPathDB" id="FungiDB:JI435_405620"/>
<dbReference type="EMBL" id="CP069026">
    <property type="protein sequence ID" value="QRC94320.1"/>
    <property type="molecule type" value="Genomic_DNA"/>
</dbReference>
<reference evidence="2" key="1">
    <citation type="journal article" date="2021" name="BMC Genomics">
        <title>Chromosome-level genome assembly and manually-curated proteome of model necrotroph Parastagonospora nodorum Sn15 reveals a genome-wide trove of candidate effector homologs, and redundancy of virulence-related functions within an accessory chromosome.</title>
        <authorList>
            <person name="Bertazzoni S."/>
            <person name="Jones D.A.B."/>
            <person name="Phan H.T."/>
            <person name="Tan K.-C."/>
            <person name="Hane J.K."/>
        </authorList>
    </citation>
    <scope>NUCLEOTIDE SEQUENCE [LARGE SCALE GENOMIC DNA]</scope>
    <source>
        <strain evidence="2">SN15 / ATCC MYA-4574 / FGSC 10173)</strain>
    </source>
</reference>
<keyword evidence="2" id="KW-1185">Reference proteome</keyword>
<proteinExistence type="predicted"/>
<protein>
    <submittedName>
        <fullName evidence="1">Uncharacterized protein</fullName>
    </submittedName>
</protein>
<evidence type="ECO:0000313" key="1">
    <source>
        <dbReference type="EMBL" id="QRC94320.1"/>
    </source>
</evidence>
<sequence>MEMSLWRRRQCGGDVGRAVLLPGQRRNGWQVSVAVGDRCDGKWQQTVNRRGSCV</sequence>
<gene>
    <name evidence="1" type="ORF">JI435_405620</name>
</gene>
<name>A0A7U2HWB3_PHANO</name>
<evidence type="ECO:0000313" key="2">
    <source>
        <dbReference type="Proteomes" id="UP000663193"/>
    </source>
</evidence>
<accession>A0A7U2HWB3</accession>
<dbReference type="Proteomes" id="UP000663193">
    <property type="component" value="Chromosome 4"/>
</dbReference>
<dbReference type="AlphaFoldDB" id="A0A7U2HWB3"/>
<organism evidence="1 2">
    <name type="scientific">Phaeosphaeria nodorum (strain SN15 / ATCC MYA-4574 / FGSC 10173)</name>
    <name type="common">Glume blotch fungus</name>
    <name type="synonym">Parastagonospora nodorum</name>
    <dbReference type="NCBI Taxonomy" id="321614"/>
    <lineage>
        <taxon>Eukaryota</taxon>
        <taxon>Fungi</taxon>
        <taxon>Dikarya</taxon>
        <taxon>Ascomycota</taxon>
        <taxon>Pezizomycotina</taxon>
        <taxon>Dothideomycetes</taxon>
        <taxon>Pleosporomycetidae</taxon>
        <taxon>Pleosporales</taxon>
        <taxon>Pleosporineae</taxon>
        <taxon>Phaeosphaeriaceae</taxon>
        <taxon>Parastagonospora</taxon>
    </lineage>
</organism>